<sequence>RMSSDATGGSDRFPSKTVIAAATGAVVAAGAAYYFYSKTSSSRSPPNAEAPIPFDNLKKYKEEGNTHFIQKRFAEAIDCFSVVIDDCAKWKLHDSSANPDSESAAQYAELLAACYQNRAAAKQATEESPLEVISDCTNAIALKPMYGRAYIRRAQLLKSMEPKQALADALAAMHIDTKFGQQMASIIGELMGALEKKNLEDFERRKASHPVTKPQHITHDQMFSFLQKSLTDDYIRNLYFNKLQSNSEKLNEAFECIRQRNFEAALSALEQSEEPECLLLAARLYYYQGSRDKFEDRLGLFEKWISSSPDHEYLLDLKISYAVLRIDTADSVTSALALFEAAVSSYGARPDFFCATAFRCTFFDDWDQALTILTDSRLEHSNLTQVLCFFVQINATLLRSDNPMDAFKIIAKLEEFVDALDDKDEHKNWCAFALSKIYVTFNNHQNAEALQRELIRRDPSWAVFPMALAHVLTAREQYKEATEWAEKTLEMEKFNPEAHLLMQSLKLHNQGNILDSASYYVSLRAEAEPLLSRCLSNAEFPFCNEVLRHIAFIEAKITAASSMGL</sequence>
<gene>
    <name evidence="2" type="ORF">PMAYCL1PPCAC_31286</name>
</gene>
<keyword evidence="1" id="KW-1133">Transmembrane helix</keyword>
<dbReference type="Gene3D" id="1.25.40.10">
    <property type="entry name" value="Tetratricopeptide repeat domain"/>
    <property type="match status" value="2"/>
</dbReference>
<evidence type="ECO:0000256" key="1">
    <source>
        <dbReference type="SAM" id="Phobius"/>
    </source>
</evidence>
<feature type="transmembrane region" description="Helical" evidence="1">
    <location>
        <begin position="18"/>
        <end position="36"/>
    </location>
</feature>
<keyword evidence="3" id="KW-1185">Reference proteome</keyword>
<proteinExistence type="predicted"/>
<dbReference type="InterPro" id="IPR011990">
    <property type="entry name" value="TPR-like_helical_dom_sf"/>
</dbReference>
<dbReference type="Proteomes" id="UP001328107">
    <property type="component" value="Unassembled WGS sequence"/>
</dbReference>
<evidence type="ECO:0008006" key="4">
    <source>
        <dbReference type="Google" id="ProtNLM"/>
    </source>
</evidence>
<keyword evidence="1" id="KW-0472">Membrane</keyword>
<dbReference type="AlphaFoldDB" id="A0AAN5DDN5"/>
<evidence type="ECO:0000313" key="3">
    <source>
        <dbReference type="Proteomes" id="UP001328107"/>
    </source>
</evidence>
<dbReference type="PANTHER" id="PTHR46014">
    <property type="entry name" value="TETRATRICOPEPTIDE REPEAT PROTEIN 1"/>
    <property type="match status" value="1"/>
</dbReference>
<evidence type="ECO:0000313" key="2">
    <source>
        <dbReference type="EMBL" id="GMR61091.1"/>
    </source>
</evidence>
<protein>
    <recommendedName>
        <fullName evidence="4">Mitochondrial import receptor subunit TOM70</fullName>
    </recommendedName>
</protein>
<keyword evidence="1" id="KW-0812">Transmembrane</keyword>
<name>A0AAN5DDN5_9BILA</name>
<feature type="non-terminal residue" evidence="2">
    <location>
        <position position="1"/>
    </location>
</feature>
<organism evidence="2 3">
    <name type="scientific">Pristionchus mayeri</name>
    <dbReference type="NCBI Taxonomy" id="1317129"/>
    <lineage>
        <taxon>Eukaryota</taxon>
        <taxon>Metazoa</taxon>
        <taxon>Ecdysozoa</taxon>
        <taxon>Nematoda</taxon>
        <taxon>Chromadorea</taxon>
        <taxon>Rhabditida</taxon>
        <taxon>Rhabditina</taxon>
        <taxon>Diplogasteromorpha</taxon>
        <taxon>Diplogasteroidea</taxon>
        <taxon>Neodiplogasteridae</taxon>
        <taxon>Pristionchus</taxon>
    </lineage>
</organism>
<reference evidence="3" key="1">
    <citation type="submission" date="2022-10" db="EMBL/GenBank/DDBJ databases">
        <title>Genome assembly of Pristionchus species.</title>
        <authorList>
            <person name="Yoshida K."/>
            <person name="Sommer R.J."/>
        </authorList>
    </citation>
    <scope>NUCLEOTIDE SEQUENCE [LARGE SCALE GENOMIC DNA]</scope>
    <source>
        <strain evidence="3">RS5460</strain>
    </source>
</reference>
<comment type="caution">
    <text evidence="2">The sequence shown here is derived from an EMBL/GenBank/DDBJ whole genome shotgun (WGS) entry which is preliminary data.</text>
</comment>
<dbReference type="PANTHER" id="PTHR46014:SF1">
    <property type="entry name" value="TETRATRICOPEPTIDE REPEAT PROTEIN 1"/>
    <property type="match status" value="1"/>
</dbReference>
<accession>A0AAN5DDN5</accession>
<dbReference type="EMBL" id="BTRK01000006">
    <property type="protein sequence ID" value="GMR61091.1"/>
    <property type="molecule type" value="Genomic_DNA"/>
</dbReference>
<dbReference type="SUPFAM" id="SSF48452">
    <property type="entry name" value="TPR-like"/>
    <property type="match status" value="2"/>
</dbReference>
<dbReference type="InterPro" id="IPR052769">
    <property type="entry name" value="TPR_domain_protein"/>
</dbReference>